<dbReference type="InterPro" id="IPR058245">
    <property type="entry name" value="NreC/VraR/RcsB-like_REC"/>
</dbReference>
<dbReference type="PANTHER" id="PTHR43214">
    <property type="entry name" value="TWO-COMPONENT RESPONSE REGULATOR"/>
    <property type="match status" value="1"/>
</dbReference>
<dbReference type="Gene3D" id="3.40.50.2300">
    <property type="match status" value="1"/>
</dbReference>
<dbReference type="InterPro" id="IPR011006">
    <property type="entry name" value="CheY-like_superfamily"/>
</dbReference>
<dbReference type="GO" id="GO:0000160">
    <property type="term" value="P:phosphorelay signal transduction system"/>
    <property type="evidence" value="ECO:0007669"/>
    <property type="project" value="InterPro"/>
</dbReference>
<dbReference type="CDD" id="cd17535">
    <property type="entry name" value="REC_NarL-like"/>
    <property type="match status" value="1"/>
</dbReference>
<feature type="domain" description="Response regulatory" evidence="5">
    <location>
        <begin position="11"/>
        <end position="127"/>
    </location>
</feature>
<accession>A0AAW9SEC4</accession>
<dbReference type="Pfam" id="PF00196">
    <property type="entry name" value="GerE"/>
    <property type="match status" value="1"/>
</dbReference>
<dbReference type="PROSITE" id="PS00622">
    <property type="entry name" value="HTH_LUXR_1"/>
    <property type="match status" value="1"/>
</dbReference>
<keyword evidence="2" id="KW-0238">DNA-binding</keyword>
<evidence type="ECO:0000259" key="4">
    <source>
        <dbReference type="PROSITE" id="PS50043"/>
    </source>
</evidence>
<dbReference type="PROSITE" id="PS50043">
    <property type="entry name" value="HTH_LUXR_2"/>
    <property type="match status" value="1"/>
</dbReference>
<dbReference type="CDD" id="cd06170">
    <property type="entry name" value="LuxR_C_like"/>
    <property type="match status" value="1"/>
</dbReference>
<feature type="domain" description="HTH luxR-type" evidence="4">
    <location>
        <begin position="146"/>
        <end position="211"/>
    </location>
</feature>
<evidence type="ECO:0000313" key="7">
    <source>
        <dbReference type="Proteomes" id="UP001403385"/>
    </source>
</evidence>
<dbReference type="EMBL" id="JBDKWZ010000017">
    <property type="protein sequence ID" value="MEN7550890.1"/>
    <property type="molecule type" value="Genomic_DNA"/>
</dbReference>
<evidence type="ECO:0000259" key="5">
    <source>
        <dbReference type="PROSITE" id="PS50110"/>
    </source>
</evidence>
<dbReference type="GO" id="GO:0003677">
    <property type="term" value="F:DNA binding"/>
    <property type="evidence" value="ECO:0007669"/>
    <property type="project" value="UniProtKB-KW"/>
</dbReference>
<dbReference type="SUPFAM" id="SSF52172">
    <property type="entry name" value="CheY-like"/>
    <property type="match status" value="1"/>
</dbReference>
<dbReference type="AlphaFoldDB" id="A0AAW9SEC4"/>
<organism evidence="6 7">
    <name type="scientific">Rapidithrix thailandica</name>
    <dbReference type="NCBI Taxonomy" id="413964"/>
    <lineage>
        <taxon>Bacteria</taxon>
        <taxon>Pseudomonadati</taxon>
        <taxon>Bacteroidota</taxon>
        <taxon>Cytophagia</taxon>
        <taxon>Cytophagales</taxon>
        <taxon>Flammeovirgaceae</taxon>
        <taxon>Rapidithrix</taxon>
    </lineage>
</organism>
<dbReference type="Proteomes" id="UP001403385">
    <property type="component" value="Unassembled WGS sequence"/>
</dbReference>
<dbReference type="PROSITE" id="PS50110">
    <property type="entry name" value="RESPONSE_REGULATORY"/>
    <property type="match status" value="1"/>
</dbReference>
<dbReference type="InterPro" id="IPR001789">
    <property type="entry name" value="Sig_transdc_resp-reg_receiver"/>
</dbReference>
<gene>
    <name evidence="6" type="ORF">AAG747_23420</name>
</gene>
<dbReference type="Pfam" id="PF00072">
    <property type="entry name" value="Response_reg"/>
    <property type="match status" value="1"/>
</dbReference>
<dbReference type="InterPro" id="IPR016032">
    <property type="entry name" value="Sig_transdc_resp-reg_C-effctor"/>
</dbReference>
<dbReference type="PRINTS" id="PR00038">
    <property type="entry name" value="HTHLUXR"/>
</dbReference>
<proteinExistence type="predicted"/>
<evidence type="ECO:0000256" key="2">
    <source>
        <dbReference type="ARBA" id="ARBA00023125"/>
    </source>
</evidence>
<dbReference type="SUPFAM" id="SSF46894">
    <property type="entry name" value="C-terminal effector domain of the bipartite response regulators"/>
    <property type="match status" value="1"/>
</dbReference>
<feature type="modified residue" description="4-aspartylphosphate" evidence="3">
    <location>
        <position position="62"/>
    </location>
</feature>
<comment type="caution">
    <text evidence="6">The sequence shown here is derived from an EMBL/GenBank/DDBJ whole genome shotgun (WGS) entry which is preliminary data.</text>
</comment>
<evidence type="ECO:0000256" key="3">
    <source>
        <dbReference type="PROSITE-ProRule" id="PRU00169"/>
    </source>
</evidence>
<dbReference type="RefSeq" id="WP_346823670.1">
    <property type="nucleotide sequence ID" value="NZ_JBDKWZ010000017.1"/>
</dbReference>
<name>A0AAW9SEC4_9BACT</name>
<protein>
    <submittedName>
        <fullName evidence="6">Response regulator transcription factor</fullName>
    </submittedName>
</protein>
<evidence type="ECO:0000256" key="1">
    <source>
        <dbReference type="ARBA" id="ARBA00022553"/>
    </source>
</evidence>
<evidence type="ECO:0000313" key="6">
    <source>
        <dbReference type="EMBL" id="MEN7550890.1"/>
    </source>
</evidence>
<dbReference type="SMART" id="SM00421">
    <property type="entry name" value="HTH_LUXR"/>
    <property type="match status" value="1"/>
</dbReference>
<keyword evidence="7" id="KW-1185">Reference proteome</keyword>
<dbReference type="GO" id="GO:0006355">
    <property type="term" value="P:regulation of DNA-templated transcription"/>
    <property type="evidence" value="ECO:0007669"/>
    <property type="project" value="InterPro"/>
</dbReference>
<dbReference type="InterPro" id="IPR000792">
    <property type="entry name" value="Tscrpt_reg_LuxR_C"/>
</dbReference>
<sequence>MKMNLQQDPVNIVIIEDTKEVREGFALILNTIPSFHIVSTYPNCEDALKRLHKDAPDILLLDIELPGMSGIDGIRKIRKMNPEISIIIISVHTEHQMVFNALSAGATGYLTKNVSAVELVEAIRKIMEGGAPMSAVIAKMVVQSFQRNPHSPLSKRETEVLTEVSQGNTYELIAEKLFISKETVKTHIKHIYDKLQVRNRSEAIQKALSEKLI</sequence>
<keyword evidence="1 3" id="KW-0597">Phosphoprotein</keyword>
<dbReference type="SMART" id="SM00448">
    <property type="entry name" value="REC"/>
    <property type="match status" value="1"/>
</dbReference>
<dbReference type="InterPro" id="IPR039420">
    <property type="entry name" value="WalR-like"/>
</dbReference>
<reference evidence="6 7" key="1">
    <citation type="submission" date="2024-04" db="EMBL/GenBank/DDBJ databases">
        <title>Novel genus in family Flammeovirgaceae.</title>
        <authorList>
            <person name="Nguyen T.H."/>
            <person name="Vuong T.Q."/>
            <person name="Le H."/>
            <person name="Kim S.-G."/>
        </authorList>
    </citation>
    <scope>NUCLEOTIDE SEQUENCE [LARGE SCALE GENOMIC DNA]</scope>
    <source>
        <strain evidence="6 7">JCM 23209</strain>
    </source>
</reference>